<keyword evidence="1" id="KW-0812">Transmembrane</keyword>
<evidence type="ECO:0000313" key="2">
    <source>
        <dbReference type="EMBL" id="OPX46922.1"/>
    </source>
</evidence>
<accession>A0A1V4SSU7</accession>
<name>A0A1V4SSU7_9CLOT</name>
<evidence type="ECO:0000313" key="3">
    <source>
        <dbReference type="Proteomes" id="UP000191448"/>
    </source>
</evidence>
<dbReference type="Proteomes" id="UP000191448">
    <property type="component" value="Unassembled WGS sequence"/>
</dbReference>
<dbReference type="AlphaFoldDB" id="A0A1V4SSU7"/>
<keyword evidence="1" id="KW-1133">Transmembrane helix</keyword>
<organism evidence="2 3">
    <name type="scientific">Clostridium thermobutyricum DSM 4928</name>
    <dbReference type="NCBI Taxonomy" id="1121339"/>
    <lineage>
        <taxon>Bacteria</taxon>
        <taxon>Bacillati</taxon>
        <taxon>Bacillota</taxon>
        <taxon>Clostridia</taxon>
        <taxon>Eubacteriales</taxon>
        <taxon>Clostridiaceae</taxon>
        <taxon>Clostridium</taxon>
    </lineage>
</organism>
<comment type="caution">
    <text evidence="2">The sequence shown here is derived from an EMBL/GenBank/DDBJ whole genome shotgun (WGS) entry which is preliminary data.</text>
</comment>
<dbReference type="RefSeq" id="WP_080023627.1">
    <property type="nucleotide sequence ID" value="NZ_LTAY01000061.1"/>
</dbReference>
<reference evidence="2 3" key="1">
    <citation type="submission" date="2016-02" db="EMBL/GenBank/DDBJ databases">
        <title>Genome sequence of Clostridium thermobutyricum DSM 4928.</title>
        <authorList>
            <person name="Poehlein A."/>
            <person name="Daniel R."/>
        </authorList>
    </citation>
    <scope>NUCLEOTIDE SEQUENCE [LARGE SCALE GENOMIC DNA]</scope>
    <source>
        <strain evidence="2 3">DSM 4928</strain>
    </source>
</reference>
<dbReference type="EMBL" id="LTAY01000061">
    <property type="protein sequence ID" value="OPX46922.1"/>
    <property type="molecule type" value="Genomic_DNA"/>
</dbReference>
<gene>
    <name evidence="2" type="ORF">CLTHE_23990</name>
</gene>
<feature type="transmembrane region" description="Helical" evidence="1">
    <location>
        <begin position="70"/>
        <end position="88"/>
    </location>
</feature>
<keyword evidence="1" id="KW-0472">Membrane</keyword>
<evidence type="ECO:0000256" key="1">
    <source>
        <dbReference type="SAM" id="Phobius"/>
    </source>
</evidence>
<proteinExistence type="predicted"/>
<feature type="transmembrane region" description="Helical" evidence="1">
    <location>
        <begin position="6"/>
        <end position="22"/>
    </location>
</feature>
<sequence length="117" mass="13257">MIIYTIIALILGIVITLAYLNDDLERLQENNKISLLALKKLSLIKGIVFIISGITIISFWVSMITVDIKLILVSLVLLVISIVLFLILKNKVKLSIYENKKRKIVKGKLNKPKVRNV</sequence>
<feature type="transmembrane region" description="Helical" evidence="1">
    <location>
        <begin position="43"/>
        <end position="64"/>
    </location>
</feature>
<protein>
    <submittedName>
        <fullName evidence="2">Uncharacterized protein</fullName>
    </submittedName>
</protein>